<gene>
    <name evidence="2" type="ORF">J2Y00_005124</name>
</gene>
<dbReference type="Pfam" id="PF13276">
    <property type="entry name" value="HTH_21"/>
    <property type="match status" value="1"/>
</dbReference>
<dbReference type="RefSeq" id="WP_309859548.1">
    <property type="nucleotide sequence ID" value="NZ_JAVDQJ010000037.1"/>
</dbReference>
<evidence type="ECO:0000313" key="3">
    <source>
        <dbReference type="Proteomes" id="UP001185331"/>
    </source>
</evidence>
<dbReference type="AlphaFoldDB" id="A0AAE3XKX9"/>
<dbReference type="Proteomes" id="UP001185331">
    <property type="component" value="Unassembled WGS sequence"/>
</dbReference>
<dbReference type="PANTHER" id="PTHR47515">
    <property type="entry name" value="LOW CALCIUM RESPONSE LOCUS PROTEIN T"/>
    <property type="match status" value="1"/>
</dbReference>
<feature type="domain" description="HTH-like" evidence="1">
    <location>
        <begin position="8"/>
        <end position="45"/>
    </location>
</feature>
<evidence type="ECO:0000313" key="2">
    <source>
        <dbReference type="EMBL" id="MDR6221488.1"/>
    </source>
</evidence>
<dbReference type="PANTHER" id="PTHR47515:SF1">
    <property type="entry name" value="BLR2054 PROTEIN"/>
    <property type="match status" value="1"/>
</dbReference>
<reference evidence="2" key="1">
    <citation type="submission" date="2023-07" db="EMBL/GenBank/DDBJ databases">
        <title>Sorghum-associated microbial communities from plants grown in Nebraska, USA.</title>
        <authorList>
            <person name="Schachtman D."/>
        </authorList>
    </citation>
    <scope>NUCLEOTIDE SEQUENCE</scope>
    <source>
        <strain evidence="2">BE330</strain>
    </source>
</reference>
<comment type="caution">
    <text evidence="2">The sequence shown here is derived from an EMBL/GenBank/DDBJ whole genome shotgun (WGS) entry which is preliminary data.</text>
</comment>
<organism evidence="2 3">
    <name type="scientific">Deinococcus soli</name>
    <name type="common">ex Cha et al. 2016</name>
    <dbReference type="NCBI Taxonomy" id="1309411"/>
    <lineage>
        <taxon>Bacteria</taxon>
        <taxon>Thermotogati</taxon>
        <taxon>Deinococcota</taxon>
        <taxon>Deinococci</taxon>
        <taxon>Deinococcales</taxon>
        <taxon>Deinococcaceae</taxon>
        <taxon>Deinococcus</taxon>
    </lineage>
</organism>
<sequence>MTEIAGVRVRYGYRRIHVLMAREGWRINHKRLYRLYTQTGLKTRCAVEVN</sequence>
<name>A0AAE3XKX9_9DEIO</name>
<protein>
    <submittedName>
        <fullName evidence="2">Transposase InsO family protein</fullName>
    </submittedName>
</protein>
<proteinExistence type="predicted"/>
<dbReference type="EMBL" id="JAVDQK010000037">
    <property type="protein sequence ID" value="MDR6221488.1"/>
    <property type="molecule type" value="Genomic_DNA"/>
</dbReference>
<dbReference type="InterPro" id="IPR025948">
    <property type="entry name" value="HTH-like_dom"/>
</dbReference>
<accession>A0AAE3XKX9</accession>
<evidence type="ECO:0000259" key="1">
    <source>
        <dbReference type="Pfam" id="PF13276"/>
    </source>
</evidence>